<dbReference type="EMBL" id="NOIG01000014">
    <property type="protein sequence ID" value="OYD47937.1"/>
    <property type="molecule type" value="Genomic_DNA"/>
</dbReference>
<protein>
    <submittedName>
        <fullName evidence="1">Uncharacterized protein</fullName>
    </submittedName>
</protein>
<evidence type="ECO:0000313" key="2">
    <source>
        <dbReference type="Proteomes" id="UP000215441"/>
    </source>
</evidence>
<reference evidence="1 2" key="1">
    <citation type="submission" date="2017-07" db="EMBL/GenBank/DDBJ databases">
        <title>Acidovorax KNDSW TSA 6 genome sequence and assembly.</title>
        <authorList>
            <person name="Mayilraj S."/>
        </authorList>
    </citation>
    <scope>NUCLEOTIDE SEQUENCE [LARGE SCALE GENOMIC DNA]</scope>
    <source>
        <strain evidence="1 2">KNDSW-TSA6</strain>
    </source>
</reference>
<gene>
    <name evidence="1" type="ORF">CBY09_22130</name>
</gene>
<organism evidence="1 2">
    <name type="scientific">Acidovorax kalamii</name>
    <dbReference type="NCBI Taxonomy" id="2004485"/>
    <lineage>
        <taxon>Bacteria</taxon>
        <taxon>Pseudomonadati</taxon>
        <taxon>Pseudomonadota</taxon>
        <taxon>Betaproteobacteria</taxon>
        <taxon>Burkholderiales</taxon>
        <taxon>Comamonadaceae</taxon>
        <taxon>Acidovorax</taxon>
    </lineage>
</organism>
<comment type="caution">
    <text evidence="1">The sequence shown here is derived from an EMBL/GenBank/DDBJ whole genome shotgun (WGS) entry which is preliminary data.</text>
</comment>
<evidence type="ECO:0000313" key="1">
    <source>
        <dbReference type="EMBL" id="OYD47937.1"/>
    </source>
</evidence>
<proteinExistence type="predicted"/>
<keyword evidence="2" id="KW-1185">Reference proteome</keyword>
<sequence>MTPTCGVYTSCFADRCACDGSPFEYFKSYGAKYCTAFLELPGLSAKGAAWRNATLKCLQEKIVPLLPKDGQSKSCNCQQMQLSAFDSHVACYTQPSASICELDVSDWQKILAATDPVKTLQDQKSRKQLLVVARMCLVDPVAVQAKDVIQKVIDKLK</sequence>
<dbReference type="Proteomes" id="UP000215441">
    <property type="component" value="Unassembled WGS sequence"/>
</dbReference>
<dbReference type="AlphaFoldDB" id="A0A235EH97"/>
<name>A0A235EH97_9BURK</name>
<accession>A0A235EH97</accession>